<keyword evidence="2" id="KW-1185">Reference proteome</keyword>
<name>A0A1G8H6T9_9BACI</name>
<organism evidence="1 2">
    <name type="scientific">Alteribacillus bidgolensis</name>
    <dbReference type="NCBI Taxonomy" id="930129"/>
    <lineage>
        <taxon>Bacteria</taxon>
        <taxon>Bacillati</taxon>
        <taxon>Bacillota</taxon>
        <taxon>Bacilli</taxon>
        <taxon>Bacillales</taxon>
        <taxon>Bacillaceae</taxon>
        <taxon>Alteribacillus</taxon>
    </lineage>
</organism>
<evidence type="ECO:0000313" key="2">
    <source>
        <dbReference type="Proteomes" id="UP000199017"/>
    </source>
</evidence>
<reference evidence="1 2" key="1">
    <citation type="submission" date="2016-10" db="EMBL/GenBank/DDBJ databases">
        <authorList>
            <person name="de Groot N.N."/>
        </authorList>
    </citation>
    <scope>NUCLEOTIDE SEQUENCE [LARGE SCALE GENOMIC DNA]</scope>
    <source>
        <strain evidence="2">P4B,CCM 7963,CECT 7998,DSM 25260,IBRC-M 10614,KCTC 13821</strain>
    </source>
</reference>
<accession>A0A1G8H6T9</accession>
<dbReference type="STRING" id="930129.SAMN05216352_104132"/>
<dbReference type="Proteomes" id="UP000199017">
    <property type="component" value="Unassembled WGS sequence"/>
</dbReference>
<sequence>MDLKQYKRIKELNLYVTGLCREINDSTIETFIAVAANAVEQINNEFLEDAKKLSYLPLYLPLTHLYNQLLRVRTYADRKDFSKARVQTIESCEEVIANSNVYLQKMEYKEKGL</sequence>
<evidence type="ECO:0000313" key="1">
    <source>
        <dbReference type="EMBL" id="SDI02269.1"/>
    </source>
</evidence>
<dbReference type="AlphaFoldDB" id="A0A1G8H6T9"/>
<proteinExistence type="predicted"/>
<dbReference type="RefSeq" id="WP_091583584.1">
    <property type="nucleotide sequence ID" value="NZ_FNDU01000004.1"/>
</dbReference>
<gene>
    <name evidence="1" type="ORF">SAMN05216352_104132</name>
</gene>
<dbReference type="EMBL" id="FNDU01000004">
    <property type="protein sequence ID" value="SDI02269.1"/>
    <property type="molecule type" value="Genomic_DNA"/>
</dbReference>
<protein>
    <submittedName>
        <fullName evidence="1">Uncharacterized protein</fullName>
    </submittedName>
</protein>